<keyword evidence="3" id="KW-1185">Reference proteome</keyword>
<name>A0A0C9XFW6_9AGAR</name>
<organism evidence="2 3">
    <name type="scientific">Laccaria amethystina LaAM-08-1</name>
    <dbReference type="NCBI Taxonomy" id="1095629"/>
    <lineage>
        <taxon>Eukaryota</taxon>
        <taxon>Fungi</taxon>
        <taxon>Dikarya</taxon>
        <taxon>Basidiomycota</taxon>
        <taxon>Agaricomycotina</taxon>
        <taxon>Agaricomycetes</taxon>
        <taxon>Agaricomycetidae</taxon>
        <taxon>Agaricales</taxon>
        <taxon>Agaricineae</taxon>
        <taxon>Hydnangiaceae</taxon>
        <taxon>Laccaria</taxon>
    </lineage>
</organism>
<evidence type="ECO:0000313" key="2">
    <source>
        <dbReference type="EMBL" id="KIK00484.1"/>
    </source>
</evidence>
<gene>
    <name evidence="2" type="ORF">K443DRAFT_100250</name>
</gene>
<dbReference type="AlphaFoldDB" id="A0A0C9XFW6"/>
<evidence type="ECO:0000256" key="1">
    <source>
        <dbReference type="SAM" id="MobiDB-lite"/>
    </source>
</evidence>
<protein>
    <submittedName>
        <fullName evidence="2">Uncharacterized protein</fullName>
    </submittedName>
</protein>
<dbReference type="Proteomes" id="UP000054477">
    <property type="component" value="Unassembled WGS sequence"/>
</dbReference>
<proteinExistence type="predicted"/>
<sequence>MATVQQAPAMSTAHRDDRPSLQPSTTSMSLPRSLPPFVMTTAHDDGRARMMEKGGQQ</sequence>
<dbReference type="EMBL" id="KN838624">
    <property type="protein sequence ID" value="KIK00484.1"/>
    <property type="molecule type" value="Genomic_DNA"/>
</dbReference>
<feature type="compositionally biased region" description="Polar residues" evidence="1">
    <location>
        <begin position="21"/>
        <end position="30"/>
    </location>
</feature>
<feature type="compositionally biased region" description="Basic and acidic residues" evidence="1">
    <location>
        <begin position="42"/>
        <end position="57"/>
    </location>
</feature>
<feature type="region of interest" description="Disordered" evidence="1">
    <location>
        <begin position="1"/>
        <end position="57"/>
    </location>
</feature>
<evidence type="ECO:0000313" key="3">
    <source>
        <dbReference type="Proteomes" id="UP000054477"/>
    </source>
</evidence>
<reference evidence="3" key="2">
    <citation type="submission" date="2015-01" db="EMBL/GenBank/DDBJ databases">
        <title>Evolutionary Origins and Diversification of the Mycorrhizal Mutualists.</title>
        <authorList>
            <consortium name="DOE Joint Genome Institute"/>
            <consortium name="Mycorrhizal Genomics Consortium"/>
            <person name="Kohler A."/>
            <person name="Kuo A."/>
            <person name="Nagy L.G."/>
            <person name="Floudas D."/>
            <person name="Copeland A."/>
            <person name="Barry K.W."/>
            <person name="Cichocki N."/>
            <person name="Veneault-Fourrey C."/>
            <person name="LaButti K."/>
            <person name="Lindquist E.A."/>
            <person name="Lipzen A."/>
            <person name="Lundell T."/>
            <person name="Morin E."/>
            <person name="Murat C."/>
            <person name="Riley R."/>
            <person name="Ohm R."/>
            <person name="Sun H."/>
            <person name="Tunlid A."/>
            <person name="Henrissat B."/>
            <person name="Grigoriev I.V."/>
            <person name="Hibbett D.S."/>
            <person name="Martin F."/>
        </authorList>
    </citation>
    <scope>NUCLEOTIDE SEQUENCE [LARGE SCALE GENOMIC DNA]</scope>
    <source>
        <strain evidence="3">LaAM-08-1</strain>
    </source>
</reference>
<dbReference type="HOGENOM" id="CLU_3069105_0_0_1"/>
<accession>A0A0C9XFW6</accession>
<reference evidence="2 3" key="1">
    <citation type="submission" date="2014-04" db="EMBL/GenBank/DDBJ databases">
        <authorList>
            <consortium name="DOE Joint Genome Institute"/>
            <person name="Kuo A."/>
            <person name="Kohler A."/>
            <person name="Nagy L.G."/>
            <person name="Floudas D."/>
            <person name="Copeland A."/>
            <person name="Barry K.W."/>
            <person name="Cichocki N."/>
            <person name="Veneault-Fourrey C."/>
            <person name="LaButti K."/>
            <person name="Lindquist E.A."/>
            <person name="Lipzen A."/>
            <person name="Lundell T."/>
            <person name="Morin E."/>
            <person name="Murat C."/>
            <person name="Sun H."/>
            <person name="Tunlid A."/>
            <person name="Henrissat B."/>
            <person name="Grigoriev I.V."/>
            <person name="Hibbett D.S."/>
            <person name="Martin F."/>
            <person name="Nordberg H.P."/>
            <person name="Cantor M.N."/>
            <person name="Hua S.X."/>
        </authorList>
    </citation>
    <scope>NUCLEOTIDE SEQUENCE [LARGE SCALE GENOMIC DNA]</scope>
    <source>
        <strain evidence="2 3">LaAM-08-1</strain>
    </source>
</reference>